<comment type="caution">
    <text evidence="1">The sequence shown here is derived from an EMBL/GenBank/DDBJ whole genome shotgun (WGS) entry which is preliminary data.</text>
</comment>
<evidence type="ECO:0000313" key="2">
    <source>
        <dbReference type="Proteomes" id="UP000094526"/>
    </source>
</evidence>
<dbReference type="EMBL" id="LGRB01000009">
    <property type="protein sequence ID" value="OCT51726.1"/>
    <property type="molecule type" value="Genomic_DNA"/>
</dbReference>
<dbReference type="Proteomes" id="UP000094526">
    <property type="component" value="Unassembled WGS sequence"/>
</dbReference>
<dbReference type="VEuPathDB" id="FungiDB:CLCR_09370"/>
<gene>
    <name evidence="1" type="ORF">CLCR_09370</name>
</gene>
<sequence length="76" mass="8417">MVPKVRLGIGIRTERISSTDNELGEEEYKNTPKDLCGHSTKCRFKQWLFVLGTSGCDDLKGRKGGLLLSGKEGVFD</sequence>
<reference evidence="2" key="1">
    <citation type="submission" date="2015-07" db="EMBL/GenBank/DDBJ databases">
        <authorList>
            <person name="Teixeira M.M."/>
            <person name="Souza R.C."/>
            <person name="Almeida L.G."/>
            <person name="Vicente V.A."/>
            <person name="de Hoog S."/>
            <person name="Bocca A.L."/>
            <person name="de Almeida S.R."/>
            <person name="Vasconcelos A.T."/>
            <person name="Felipe M.S."/>
        </authorList>
    </citation>
    <scope>NUCLEOTIDE SEQUENCE [LARGE SCALE GENOMIC DNA]</scope>
    <source>
        <strain evidence="2">KSF</strain>
    </source>
</reference>
<name>A0A1C1CTA3_9EURO</name>
<protein>
    <submittedName>
        <fullName evidence="1">Uncharacterized protein</fullName>
    </submittedName>
</protein>
<dbReference type="AlphaFoldDB" id="A0A1C1CTA3"/>
<keyword evidence="2" id="KW-1185">Reference proteome</keyword>
<accession>A0A1C1CTA3</accession>
<proteinExistence type="predicted"/>
<evidence type="ECO:0000313" key="1">
    <source>
        <dbReference type="EMBL" id="OCT51726.1"/>
    </source>
</evidence>
<organism evidence="1 2">
    <name type="scientific">Cladophialophora carrionii</name>
    <dbReference type="NCBI Taxonomy" id="86049"/>
    <lineage>
        <taxon>Eukaryota</taxon>
        <taxon>Fungi</taxon>
        <taxon>Dikarya</taxon>
        <taxon>Ascomycota</taxon>
        <taxon>Pezizomycotina</taxon>
        <taxon>Eurotiomycetes</taxon>
        <taxon>Chaetothyriomycetidae</taxon>
        <taxon>Chaetothyriales</taxon>
        <taxon>Herpotrichiellaceae</taxon>
        <taxon>Cladophialophora</taxon>
    </lineage>
</organism>